<feature type="domain" description="Endonuclease/exonuclease/phosphatase" evidence="2">
    <location>
        <begin position="110"/>
        <end position="317"/>
    </location>
</feature>
<keyword evidence="3" id="KW-0378">Hydrolase</keyword>
<accession>A0ABT7S771</accession>
<evidence type="ECO:0000313" key="4">
    <source>
        <dbReference type="Proteomes" id="UP001321453"/>
    </source>
</evidence>
<protein>
    <submittedName>
        <fullName evidence="3">Endonuclease/exonuclease/phosphatase family protein</fullName>
    </submittedName>
</protein>
<keyword evidence="1" id="KW-0472">Membrane</keyword>
<keyword evidence="3" id="KW-0255">Endonuclease</keyword>
<sequence length="328" mass="33704">MRPLARALSWGIAAVAAVACVVLGVPLAAGSFGVAQLVSFRAVLAVALAAAAVLVAAVGLLLPRRARRAAVPLVLVLALGAGAQVGVLAWRATGDPPDRREAAGAPLVVLSFNTLGVVPPQTLARLAQQQDADVVVLPETSDATAAATQEILADAGIPMRRYAGPSADPHVDGVALLVRTALGEYPDAVEVPMRHGALRVEGAGTRPTIVAVHPVSPTAAGSMPTWREETRASVDECTDHPGAIVAGDFNATLDHPALRRLGTCVDAAREVGEAATGTWPAAAPGWLATPIDHVLVDARAWRVLDFRVLPAAGGSDHRPVVATLEARR</sequence>
<dbReference type="SUPFAM" id="SSF56219">
    <property type="entry name" value="DNase I-like"/>
    <property type="match status" value="1"/>
</dbReference>
<dbReference type="Pfam" id="PF03372">
    <property type="entry name" value="Exo_endo_phos"/>
    <property type="match status" value="1"/>
</dbReference>
<keyword evidence="1" id="KW-0812">Transmembrane</keyword>
<proteinExistence type="predicted"/>
<dbReference type="GO" id="GO:0004519">
    <property type="term" value="F:endonuclease activity"/>
    <property type="evidence" value="ECO:0007669"/>
    <property type="project" value="UniProtKB-KW"/>
</dbReference>
<keyword evidence="4" id="KW-1185">Reference proteome</keyword>
<dbReference type="InterPro" id="IPR036691">
    <property type="entry name" value="Endo/exonu/phosph_ase_sf"/>
</dbReference>
<feature type="transmembrane region" description="Helical" evidence="1">
    <location>
        <begin position="7"/>
        <end position="28"/>
    </location>
</feature>
<feature type="transmembrane region" description="Helical" evidence="1">
    <location>
        <begin position="40"/>
        <end position="62"/>
    </location>
</feature>
<dbReference type="Proteomes" id="UP001321453">
    <property type="component" value="Unassembled WGS sequence"/>
</dbReference>
<gene>
    <name evidence="3" type="ORF">QRT05_09000</name>
</gene>
<organism evidence="3 4">
    <name type="scientific">Cellulomonas edaphi</name>
    <dbReference type="NCBI Taxonomy" id="3053468"/>
    <lineage>
        <taxon>Bacteria</taxon>
        <taxon>Bacillati</taxon>
        <taxon>Actinomycetota</taxon>
        <taxon>Actinomycetes</taxon>
        <taxon>Micrococcales</taxon>
        <taxon>Cellulomonadaceae</taxon>
        <taxon>Cellulomonas</taxon>
    </lineage>
</organism>
<evidence type="ECO:0000256" key="1">
    <source>
        <dbReference type="SAM" id="Phobius"/>
    </source>
</evidence>
<keyword evidence="1" id="KW-1133">Transmembrane helix</keyword>
<comment type="caution">
    <text evidence="3">The sequence shown here is derived from an EMBL/GenBank/DDBJ whole genome shotgun (WGS) entry which is preliminary data.</text>
</comment>
<evidence type="ECO:0000259" key="2">
    <source>
        <dbReference type="Pfam" id="PF03372"/>
    </source>
</evidence>
<dbReference type="Gene3D" id="3.60.10.10">
    <property type="entry name" value="Endonuclease/exonuclease/phosphatase"/>
    <property type="match status" value="1"/>
</dbReference>
<name>A0ABT7S771_9CELL</name>
<dbReference type="InterPro" id="IPR005135">
    <property type="entry name" value="Endo/exonuclease/phosphatase"/>
</dbReference>
<dbReference type="PROSITE" id="PS51257">
    <property type="entry name" value="PROKAR_LIPOPROTEIN"/>
    <property type="match status" value="1"/>
</dbReference>
<evidence type="ECO:0000313" key="3">
    <source>
        <dbReference type="EMBL" id="MDM7831470.1"/>
    </source>
</evidence>
<dbReference type="RefSeq" id="WP_289446803.1">
    <property type="nucleotide sequence ID" value="NZ_JAUCGR010000002.1"/>
</dbReference>
<feature type="transmembrane region" description="Helical" evidence="1">
    <location>
        <begin position="69"/>
        <end position="90"/>
    </location>
</feature>
<keyword evidence="3" id="KW-0540">Nuclease</keyword>
<reference evidence="3 4" key="1">
    <citation type="submission" date="2023-06" db="EMBL/GenBank/DDBJ databases">
        <title>Cellulomonas sp. MW9 Whole genome sequence.</title>
        <authorList>
            <person name="Park S."/>
        </authorList>
    </citation>
    <scope>NUCLEOTIDE SEQUENCE [LARGE SCALE GENOMIC DNA]</scope>
    <source>
        <strain evidence="3 4">MW9</strain>
    </source>
</reference>
<dbReference type="EMBL" id="JAUCGR010000002">
    <property type="protein sequence ID" value="MDM7831470.1"/>
    <property type="molecule type" value="Genomic_DNA"/>
</dbReference>